<keyword evidence="3" id="KW-1185">Reference proteome</keyword>
<evidence type="ECO:0000259" key="1">
    <source>
        <dbReference type="SMART" id="SM00829"/>
    </source>
</evidence>
<dbReference type="PANTHER" id="PTHR11695">
    <property type="entry name" value="ALCOHOL DEHYDROGENASE RELATED"/>
    <property type="match status" value="1"/>
</dbReference>
<dbReference type="EMBL" id="JBBWRZ010000003">
    <property type="protein sequence ID" value="KAK8240880.1"/>
    <property type="molecule type" value="Genomic_DNA"/>
</dbReference>
<feature type="domain" description="Enoyl reductase (ER)" evidence="1">
    <location>
        <begin position="17"/>
        <end position="374"/>
    </location>
</feature>
<evidence type="ECO:0000313" key="2">
    <source>
        <dbReference type="EMBL" id="KAK8240880.1"/>
    </source>
</evidence>
<gene>
    <name evidence="2" type="ORF">HDK90DRAFT_532480</name>
</gene>
<dbReference type="InterPro" id="IPR020843">
    <property type="entry name" value="ER"/>
</dbReference>
<dbReference type="InterPro" id="IPR011032">
    <property type="entry name" value="GroES-like_sf"/>
</dbReference>
<organism evidence="2 3">
    <name type="scientific">Phyllosticta capitalensis</name>
    <dbReference type="NCBI Taxonomy" id="121624"/>
    <lineage>
        <taxon>Eukaryota</taxon>
        <taxon>Fungi</taxon>
        <taxon>Dikarya</taxon>
        <taxon>Ascomycota</taxon>
        <taxon>Pezizomycotina</taxon>
        <taxon>Dothideomycetes</taxon>
        <taxon>Dothideomycetes incertae sedis</taxon>
        <taxon>Botryosphaeriales</taxon>
        <taxon>Phyllostictaceae</taxon>
        <taxon>Phyllosticta</taxon>
    </lineage>
</organism>
<dbReference type="InterPro" id="IPR050700">
    <property type="entry name" value="YIM1/Zinc_Alcohol_DH_Fams"/>
</dbReference>
<dbReference type="PANTHER" id="PTHR11695:SF294">
    <property type="entry name" value="RETICULON-4-INTERACTING PROTEIN 1, MITOCHONDRIAL"/>
    <property type="match status" value="1"/>
</dbReference>
<dbReference type="SUPFAM" id="SSF50129">
    <property type="entry name" value="GroES-like"/>
    <property type="match status" value="1"/>
</dbReference>
<dbReference type="SUPFAM" id="SSF51735">
    <property type="entry name" value="NAD(P)-binding Rossmann-fold domains"/>
    <property type="match status" value="1"/>
</dbReference>
<dbReference type="Pfam" id="PF13602">
    <property type="entry name" value="ADH_zinc_N_2"/>
    <property type="match status" value="1"/>
</dbReference>
<dbReference type="InterPro" id="IPR013154">
    <property type="entry name" value="ADH-like_N"/>
</dbReference>
<evidence type="ECO:0000313" key="3">
    <source>
        <dbReference type="Proteomes" id="UP001492380"/>
    </source>
</evidence>
<dbReference type="InterPro" id="IPR036291">
    <property type="entry name" value="NAD(P)-bd_dom_sf"/>
</dbReference>
<dbReference type="Gene3D" id="3.40.50.720">
    <property type="entry name" value="NAD(P)-binding Rossmann-like Domain"/>
    <property type="match status" value="1"/>
</dbReference>
<accession>A0ABR1YXE6</accession>
<dbReference type="Gene3D" id="3.90.180.10">
    <property type="entry name" value="Medium-chain alcohol dehydrogenases, catalytic domain"/>
    <property type="match status" value="1"/>
</dbReference>
<sequence length="388" mass="41042">MASSTPQIRAWTYTTGGYPASLELTSIPAPSLPPPPSNNKGSHLLIRTTAAALNPVDIQLMNLPLFTPSVLPFPFSLLFNYLPPLRALADRRKGVGADFAGEVIAAHEGSGFNVGDRVFGLAFTPASERGTLSEALLLDTNTDVVARVPPGWTDEKAASLPLVALTARTCVERCVPFVDNTNNTLVVLGGSSATGLYTTLLASSLGWRVIATCSARNDALVRTMGAAETLDYTAHPSPDSLRTAVDAHAPAAIVDCVGGTALLGLPGVRRYITIVGDKTSRSAMGGAATYLWNPRMALRALASEWIPAGWPGARSEKYACVNLETRRDWLEDAVKVVGEANDERVVVDSVFGFEDVKAAYARLDSGRCRGKVVVRVSGAVATTTSSQE</sequence>
<dbReference type="CDD" id="cd08267">
    <property type="entry name" value="MDR1"/>
    <property type="match status" value="1"/>
</dbReference>
<dbReference type="Proteomes" id="UP001492380">
    <property type="component" value="Unassembled WGS sequence"/>
</dbReference>
<comment type="caution">
    <text evidence="2">The sequence shown here is derived from an EMBL/GenBank/DDBJ whole genome shotgun (WGS) entry which is preliminary data.</text>
</comment>
<protein>
    <submittedName>
        <fullName evidence="2">Alcohol dehydrogenase</fullName>
    </submittedName>
</protein>
<proteinExistence type="predicted"/>
<name>A0ABR1YXE6_9PEZI</name>
<dbReference type="SMART" id="SM00829">
    <property type="entry name" value="PKS_ER"/>
    <property type="match status" value="1"/>
</dbReference>
<reference evidence="2 3" key="1">
    <citation type="submission" date="2024-04" db="EMBL/GenBank/DDBJ databases">
        <title>Phyllosticta paracitricarpa is synonymous to the EU quarantine fungus P. citricarpa based on phylogenomic analyses.</title>
        <authorList>
            <consortium name="Lawrence Berkeley National Laboratory"/>
            <person name="Van Ingen-Buijs V.A."/>
            <person name="Van Westerhoven A.C."/>
            <person name="Haridas S."/>
            <person name="Skiadas P."/>
            <person name="Martin F."/>
            <person name="Groenewald J.Z."/>
            <person name="Crous P.W."/>
            <person name="Seidl M.F."/>
        </authorList>
    </citation>
    <scope>NUCLEOTIDE SEQUENCE [LARGE SCALE GENOMIC DNA]</scope>
    <source>
        <strain evidence="2 3">CBS 123374</strain>
    </source>
</reference>
<dbReference type="Pfam" id="PF08240">
    <property type="entry name" value="ADH_N"/>
    <property type="match status" value="1"/>
</dbReference>